<dbReference type="FunFam" id="1.10.8.640:FF:000001">
    <property type="entry name" value="Cytochrome c-type biogenesis protein"/>
    <property type="match status" value="1"/>
</dbReference>
<feature type="domain" description="CcmH/CycL/Ccl2/NrfF N-terminal" evidence="10">
    <location>
        <begin position="26"/>
        <end position="159"/>
    </location>
</feature>
<evidence type="ECO:0000256" key="5">
    <source>
        <dbReference type="ARBA" id="ARBA00022748"/>
    </source>
</evidence>
<evidence type="ECO:0000256" key="7">
    <source>
        <dbReference type="ARBA" id="ARBA00037230"/>
    </source>
</evidence>
<keyword evidence="5" id="KW-0201">Cytochrome c-type biogenesis</keyword>
<dbReference type="InterPro" id="IPR038297">
    <property type="entry name" value="CcmH/CycL/NrfF/Ccl2_sf"/>
</dbReference>
<protein>
    <recommendedName>
        <fullName evidence="9">Cytochrome c-type biogenesis protein</fullName>
    </recommendedName>
</protein>
<proteinExistence type="inferred from homology"/>
<comment type="similarity">
    <text evidence="1 9">Belongs to the CcmH/CycL/Ccl2/NrfF family.</text>
</comment>
<dbReference type="GO" id="GO:0017004">
    <property type="term" value="P:cytochrome complex assembly"/>
    <property type="evidence" value="ECO:0007669"/>
    <property type="project" value="UniProtKB-KW"/>
</dbReference>
<dbReference type="AlphaFoldDB" id="A0A850NWH3"/>
<keyword evidence="3 9" id="KW-0479">Metal-binding</keyword>
<dbReference type="Proteomes" id="UP000565205">
    <property type="component" value="Unassembled WGS sequence"/>
</dbReference>
<dbReference type="InterPro" id="IPR051263">
    <property type="entry name" value="C-type_cytochrome_biogenesis"/>
</dbReference>
<dbReference type="GO" id="GO:0005886">
    <property type="term" value="C:plasma membrane"/>
    <property type="evidence" value="ECO:0007669"/>
    <property type="project" value="TreeGrafter"/>
</dbReference>
<dbReference type="Gene3D" id="1.10.8.640">
    <property type="entry name" value="Cytochrome C biogenesis protein"/>
    <property type="match status" value="1"/>
</dbReference>
<dbReference type="PANTHER" id="PTHR47870">
    <property type="entry name" value="CYTOCHROME C-TYPE BIOGENESIS PROTEIN CCMH"/>
    <property type="match status" value="1"/>
</dbReference>
<sequence>MWRGWHVVRVRVVLAVALLLAGPAARTVAWAVDSPAEMLPDPKQEARAEAIGRQLRCLVCQNESIEDSRAALARDLRHVVRAHVAAGETDRQIVGWMVSRYGDFIRLRPRLDWLTLPLYAMPGLAVLAGLAVALVALRRRRGEPPAPLSDTERARLERLR</sequence>
<keyword evidence="2 9" id="KW-0349">Heme</keyword>
<comment type="caution">
    <text evidence="11">The sequence shown here is derived from an EMBL/GenBank/DDBJ whole genome shotgun (WGS) entry which is preliminary data.</text>
</comment>
<dbReference type="CDD" id="cd16378">
    <property type="entry name" value="CcmH_N"/>
    <property type="match status" value="1"/>
</dbReference>
<dbReference type="GO" id="GO:0046872">
    <property type="term" value="F:metal ion binding"/>
    <property type="evidence" value="ECO:0007669"/>
    <property type="project" value="UniProtKB-KW"/>
</dbReference>
<dbReference type="EMBL" id="JABXXQ010000634">
    <property type="protein sequence ID" value="NVN32086.1"/>
    <property type="molecule type" value="Genomic_DNA"/>
</dbReference>
<evidence type="ECO:0000313" key="11">
    <source>
        <dbReference type="EMBL" id="NVN32086.1"/>
    </source>
</evidence>
<name>A0A850NWH3_9PROT</name>
<dbReference type="PANTHER" id="PTHR47870:SF1">
    <property type="entry name" value="CYTOCHROME C-TYPE BIOGENESIS PROTEIN CCMH"/>
    <property type="match status" value="1"/>
</dbReference>
<evidence type="ECO:0000256" key="3">
    <source>
        <dbReference type="ARBA" id="ARBA00022723"/>
    </source>
</evidence>
<dbReference type="Pfam" id="PF03918">
    <property type="entry name" value="CcmH"/>
    <property type="match status" value="1"/>
</dbReference>
<evidence type="ECO:0000256" key="9">
    <source>
        <dbReference type="RuleBase" id="RU364112"/>
    </source>
</evidence>
<evidence type="ECO:0000256" key="2">
    <source>
        <dbReference type="ARBA" id="ARBA00022617"/>
    </source>
</evidence>
<keyword evidence="6 9" id="KW-0408">Iron</keyword>
<evidence type="ECO:0000256" key="1">
    <source>
        <dbReference type="ARBA" id="ARBA00010342"/>
    </source>
</evidence>
<comment type="subcellular location">
    <subcellularLocation>
        <location evidence="8">Membrane</location>
        <topology evidence="8">Single-pass membrane protein</topology>
        <orientation evidence="8">Periplasmic side</orientation>
    </subcellularLocation>
</comment>
<reference evidence="11 12" key="1">
    <citation type="submission" date="2020-06" db="EMBL/GenBank/DDBJ databases">
        <title>Description of novel acetic acid bacteria.</title>
        <authorList>
            <person name="Sombolestani A."/>
        </authorList>
    </citation>
    <scope>NUCLEOTIDE SEQUENCE [LARGE SCALE GENOMIC DNA]</scope>
    <source>
        <strain evidence="11 12">LMG 26838</strain>
    </source>
</reference>
<dbReference type="RefSeq" id="WP_176626789.1">
    <property type="nucleotide sequence ID" value="NZ_JABXXQ010000634.1"/>
</dbReference>
<feature type="transmembrane region" description="Helical" evidence="9">
    <location>
        <begin position="116"/>
        <end position="137"/>
    </location>
</feature>
<keyword evidence="9" id="KW-1133">Transmembrane helix</keyword>
<keyword evidence="9" id="KW-0812">Transmembrane</keyword>
<evidence type="ECO:0000313" key="12">
    <source>
        <dbReference type="Proteomes" id="UP000565205"/>
    </source>
</evidence>
<evidence type="ECO:0000256" key="6">
    <source>
        <dbReference type="ARBA" id="ARBA00023004"/>
    </source>
</evidence>
<accession>A0A850NWH3</accession>
<dbReference type="InterPro" id="IPR005616">
    <property type="entry name" value="CcmH/CycL/Ccl2/NrfF_N"/>
</dbReference>
<organism evidence="11 12">
    <name type="scientific">Endobacter medicaginis</name>
    <dbReference type="NCBI Taxonomy" id="1181271"/>
    <lineage>
        <taxon>Bacteria</taxon>
        <taxon>Pseudomonadati</taxon>
        <taxon>Pseudomonadota</taxon>
        <taxon>Alphaproteobacteria</taxon>
        <taxon>Acetobacterales</taxon>
        <taxon>Acetobacteraceae</taxon>
        <taxon>Endobacter</taxon>
    </lineage>
</organism>
<feature type="chain" id="PRO_5033105139" description="Cytochrome c-type biogenesis protein" evidence="9">
    <location>
        <begin position="32"/>
        <end position="160"/>
    </location>
</feature>
<gene>
    <name evidence="11" type="ORF">HUK83_17310</name>
</gene>
<comment type="function">
    <text evidence="7">Required for the biogenesis of c-type cytochromes. Possible subunit of a heme lyase.</text>
</comment>
<evidence type="ECO:0000256" key="8">
    <source>
        <dbReference type="ARBA" id="ARBA00060491"/>
    </source>
</evidence>
<keyword evidence="9" id="KW-0472">Membrane</keyword>
<keyword evidence="4 9" id="KW-0732">Signal</keyword>
<feature type="signal peptide" evidence="9">
    <location>
        <begin position="1"/>
        <end position="31"/>
    </location>
</feature>
<evidence type="ECO:0000256" key="4">
    <source>
        <dbReference type="ARBA" id="ARBA00022729"/>
    </source>
</evidence>
<evidence type="ECO:0000259" key="10">
    <source>
        <dbReference type="Pfam" id="PF03918"/>
    </source>
</evidence>